<dbReference type="EMBL" id="QKZL01000006">
    <property type="protein sequence ID" value="PZX16515.1"/>
    <property type="molecule type" value="Genomic_DNA"/>
</dbReference>
<evidence type="ECO:0000259" key="1">
    <source>
        <dbReference type="Pfam" id="PF09361"/>
    </source>
</evidence>
<dbReference type="AlphaFoldDB" id="A0A2W7N7X5"/>
<keyword evidence="3" id="KW-1185">Reference proteome</keyword>
<evidence type="ECO:0000313" key="2">
    <source>
        <dbReference type="EMBL" id="PZX16515.1"/>
    </source>
</evidence>
<accession>A0A2W7N7X5</accession>
<name>A0A2W7N7X5_9RHOB</name>
<feature type="domain" description="Phasin" evidence="1">
    <location>
        <begin position="21"/>
        <end position="114"/>
    </location>
</feature>
<dbReference type="Pfam" id="PF09361">
    <property type="entry name" value="Phasin_2"/>
    <property type="match status" value="1"/>
</dbReference>
<reference evidence="2 3" key="1">
    <citation type="submission" date="2018-06" db="EMBL/GenBank/DDBJ databases">
        <title>Genomic Encyclopedia of Archaeal and Bacterial Type Strains, Phase II (KMG-II): from individual species to whole genera.</title>
        <authorList>
            <person name="Goeker M."/>
        </authorList>
    </citation>
    <scope>NUCLEOTIDE SEQUENCE [LARGE SCALE GENOMIC DNA]</scope>
    <source>
        <strain evidence="2 3">DSM 22009</strain>
    </source>
</reference>
<gene>
    <name evidence="2" type="ORF">LX81_01884</name>
</gene>
<dbReference type="OrthoDB" id="7875016at2"/>
<comment type="caution">
    <text evidence="2">The sequence shown here is derived from an EMBL/GenBank/DDBJ whole genome shotgun (WGS) entry which is preliminary data.</text>
</comment>
<proteinExistence type="predicted"/>
<dbReference type="RefSeq" id="WP_111537049.1">
    <property type="nucleotide sequence ID" value="NZ_QKZL01000006.1"/>
</dbReference>
<sequence length="139" mass="14905">MAKTTKSNPTFSNIPSMFDAKAFQDAMSDAAQRNARMTSIFLDAAARSTEIATAGTHETLSNIRDLTAMRDEPGEYAEAYSDFMRRQADLARRSAEELASVTQRAGTETSEIVTDGAEAVFANANKAAQKTTSAAKKAA</sequence>
<dbReference type="Proteomes" id="UP000248916">
    <property type="component" value="Unassembled WGS sequence"/>
</dbReference>
<protein>
    <submittedName>
        <fullName evidence="2">Phasin protein</fullName>
    </submittedName>
</protein>
<organism evidence="2 3">
    <name type="scientific">Palleronia aestuarii</name>
    <dbReference type="NCBI Taxonomy" id="568105"/>
    <lineage>
        <taxon>Bacteria</taxon>
        <taxon>Pseudomonadati</taxon>
        <taxon>Pseudomonadota</taxon>
        <taxon>Alphaproteobacteria</taxon>
        <taxon>Rhodobacterales</taxon>
        <taxon>Roseobacteraceae</taxon>
        <taxon>Palleronia</taxon>
    </lineage>
</organism>
<evidence type="ECO:0000313" key="3">
    <source>
        <dbReference type="Proteomes" id="UP000248916"/>
    </source>
</evidence>
<dbReference type="InterPro" id="IPR018968">
    <property type="entry name" value="Phasin"/>
</dbReference>